<evidence type="ECO:0000313" key="3">
    <source>
        <dbReference type="Proteomes" id="UP000272888"/>
    </source>
</evidence>
<gene>
    <name evidence="2" type="ORF">D7V93_30105</name>
</gene>
<accession>A0A3A8P4M6</accession>
<sequence length="71" mass="7442">RVGEGVRGKVAVREGNGGRVLMMLATWPTEVSGDVVQSVDTLLAGVRPLPEPSVAVRATPRAPEPEPGDPR</sequence>
<feature type="non-terminal residue" evidence="2">
    <location>
        <position position="1"/>
    </location>
</feature>
<feature type="region of interest" description="Disordered" evidence="1">
    <location>
        <begin position="49"/>
        <end position="71"/>
    </location>
</feature>
<keyword evidence="3" id="KW-1185">Reference proteome</keyword>
<evidence type="ECO:0000313" key="2">
    <source>
        <dbReference type="EMBL" id="RKH50809.1"/>
    </source>
</evidence>
<dbReference type="Proteomes" id="UP000272888">
    <property type="component" value="Unassembled WGS sequence"/>
</dbReference>
<proteinExistence type="predicted"/>
<evidence type="ECO:0000256" key="1">
    <source>
        <dbReference type="SAM" id="MobiDB-lite"/>
    </source>
</evidence>
<dbReference type="AlphaFoldDB" id="A0A3A8P4M6"/>
<name>A0A3A8P4M6_9BACT</name>
<organism evidence="2 3">
    <name type="scientific">Corallococcus llansteffanensis</name>
    <dbReference type="NCBI Taxonomy" id="2316731"/>
    <lineage>
        <taxon>Bacteria</taxon>
        <taxon>Pseudomonadati</taxon>
        <taxon>Myxococcota</taxon>
        <taxon>Myxococcia</taxon>
        <taxon>Myxococcales</taxon>
        <taxon>Cystobacterineae</taxon>
        <taxon>Myxococcaceae</taxon>
        <taxon>Corallococcus</taxon>
    </lineage>
</organism>
<dbReference type="EMBL" id="RAWB01000410">
    <property type="protein sequence ID" value="RKH50809.1"/>
    <property type="molecule type" value="Genomic_DNA"/>
</dbReference>
<protein>
    <submittedName>
        <fullName evidence="2">Uncharacterized protein</fullName>
    </submittedName>
</protein>
<reference evidence="3" key="1">
    <citation type="submission" date="2018-09" db="EMBL/GenBank/DDBJ databases">
        <authorList>
            <person name="Livingstone P.G."/>
            <person name="Whitworth D.E."/>
        </authorList>
    </citation>
    <scope>NUCLEOTIDE SEQUENCE [LARGE SCALE GENOMIC DNA]</scope>
    <source>
        <strain evidence="3">CA051B</strain>
    </source>
</reference>
<comment type="caution">
    <text evidence="2">The sequence shown here is derived from an EMBL/GenBank/DDBJ whole genome shotgun (WGS) entry which is preliminary data.</text>
</comment>